<dbReference type="RefSeq" id="WP_162815572.1">
    <property type="nucleotide sequence ID" value="NZ_BJYU01000277.1"/>
</dbReference>
<comment type="caution">
    <text evidence="2">The sequence shown here is derived from an EMBL/GenBank/DDBJ whole genome shotgun (WGS) entry which is preliminary data.</text>
</comment>
<name>A0A512C400_9HYPH</name>
<dbReference type="Proteomes" id="UP000321085">
    <property type="component" value="Unassembled WGS sequence"/>
</dbReference>
<reference evidence="2 3" key="1">
    <citation type="submission" date="2019-07" db="EMBL/GenBank/DDBJ databases">
        <title>Whole genome shotgun sequence of Microvirga aerophila NBRC 106136.</title>
        <authorList>
            <person name="Hosoyama A."/>
            <person name="Uohara A."/>
            <person name="Ohji S."/>
            <person name="Ichikawa N."/>
        </authorList>
    </citation>
    <scope>NUCLEOTIDE SEQUENCE [LARGE SCALE GENOMIC DNA]</scope>
    <source>
        <strain evidence="2 3">NBRC 106136</strain>
    </source>
</reference>
<proteinExistence type="predicted"/>
<keyword evidence="3" id="KW-1185">Reference proteome</keyword>
<keyword evidence="1" id="KW-0812">Transmembrane</keyword>
<organism evidence="2 3">
    <name type="scientific">Microvirga aerophila</name>
    <dbReference type="NCBI Taxonomy" id="670291"/>
    <lineage>
        <taxon>Bacteria</taxon>
        <taxon>Pseudomonadati</taxon>
        <taxon>Pseudomonadota</taxon>
        <taxon>Alphaproteobacteria</taxon>
        <taxon>Hyphomicrobiales</taxon>
        <taxon>Methylobacteriaceae</taxon>
        <taxon>Microvirga</taxon>
    </lineage>
</organism>
<sequence>MNTIRHSEAVRNIHSYSEHLPNTGPSFQRASVLFVASIGSFIGVSLLLASI</sequence>
<feature type="transmembrane region" description="Helical" evidence="1">
    <location>
        <begin position="30"/>
        <end position="49"/>
    </location>
</feature>
<accession>A0A512C400</accession>
<evidence type="ECO:0000256" key="1">
    <source>
        <dbReference type="SAM" id="Phobius"/>
    </source>
</evidence>
<evidence type="ECO:0000313" key="2">
    <source>
        <dbReference type="EMBL" id="GEO18935.1"/>
    </source>
</evidence>
<dbReference type="EMBL" id="BJYU01000277">
    <property type="protein sequence ID" value="GEO18935.1"/>
    <property type="molecule type" value="Genomic_DNA"/>
</dbReference>
<keyword evidence="1" id="KW-1133">Transmembrane helix</keyword>
<protein>
    <submittedName>
        <fullName evidence="2">Uncharacterized protein</fullName>
    </submittedName>
</protein>
<keyword evidence="1" id="KW-0472">Membrane</keyword>
<dbReference type="AlphaFoldDB" id="A0A512C400"/>
<gene>
    <name evidence="2" type="ORF">MAE02_66310</name>
</gene>
<evidence type="ECO:0000313" key="3">
    <source>
        <dbReference type="Proteomes" id="UP000321085"/>
    </source>
</evidence>